<name>A0A0A8Y6G7_ARUDO</name>
<organism evidence="2">
    <name type="scientific">Arundo donax</name>
    <name type="common">Giant reed</name>
    <name type="synonym">Donax arundinaceus</name>
    <dbReference type="NCBI Taxonomy" id="35708"/>
    <lineage>
        <taxon>Eukaryota</taxon>
        <taxon>Viridiplantae</taxon>
        <taxon>Streptophyta</taxon>
        <taxon>Embryophyta</taxon>
        <taxon>Tracheophyta</taxon>
        <taxon>Spermatophyta</taxon>
        <taxon>Magnoliopsida</taxon>
        <taxon>Liliopsida</taxon>
        <taxon>Poales</taxon>
        <taxon>Poaceae</taxon>
        <taxon>PACMAD clade</taxon>
        <taxon>Arundinoideae</taxon>
        <taxon>Arundineae</taxon>
        <taxon>Arundo</taxon>
    </lineage>
</organism>
<reference evidence="2" key="1">
    <citation type="submission" date="2014-09" db="EMBL/GenBank/DDBJ databases">
        <authorList>
            <person name="Magalhaes I.L.F."/>
            <person name="Oliveira U."/>
            <person name="Santos F.R."/>
            <person name="Vidigal T.H.D.A."/>
            <person name="Brescovit A.D."/>
            <person name="Santos A.J."/>
        </authorList>
    </citation>
    <scope>NUCLEOTIDE SEQUENCE</scope>
    <source>
        <tissue evidence="2">Shoot tissue taken approximately 20 cm above the soil surface</tissue>
    </source>
</reference>
<evidence type="ECO:0000256" key="1">
    <source>
        <dbReference type="SAM" id="MobiDB-lite"/>
    </source>
</evidence>
<proteinExistence type="predicted"/>
<evidence type="ECO:0000313" key="2">
    <source>
        <dbReference type="EMBL" id="JAD20643.1"/>
    </source>
</evidence>
<accession>A0A0A8Y6G7</accession>
<reference evidence="2" key="2">
    <citation type="journal article" date="2015" name="Data Brief">
        <title>Shoot transcriptome of the giant reed, Arundo donax.</title>
        <authorList>
            <person name="Barrero R.A."/>
            <person name="Guerrero F.D."/>
            <person name="Moolhuijzen P."/>
            <person name="Goolsby J.A."/>
            <person name="Tidwell J."/>
            <person name="Bellgard S.E."/>
            <person name="Bellgard M.I."/>
        </authorList>
    </citation>
    <scope>NUCLEOTIDE SEQUENCE</scope>
    <source>
        <tissue evidence="2">Shoot tissue taken approximately 20 cm above the soil surface</tissue>
    </source>
</reference>
<feature type="region of interest" description="Disordered" evidence="1">
    <location>
        <begin position="1"/>
        <end position="21"/>
    </location>
</feature>
<protein>
    <submittedName>
        <fullName evidence="2">Uncharacterized protein</fullName>
    </submittedName>
</protein>
<dbReference type="AlphaFoldDB" id="A0A0A8Y6G7"/>
<sequence length="46" mass="5107">MMKQEADGSNLMRRTGGQKRSRNVEVAVCCYLFGGYGTMTEVTKDS</sequence>
<dbReference type="EMBL" id="GBRH01277252">
    <property type="protein sequence ID" value="JAD20643.1"/>
    <property type="molecule type" value="Transcribed_RNA"/>
</dbReference>